<evidence type="ECO:0000313" key="1">
    <source>
        <dbReference type="EMBL" id="GFA07127.1"/>
    </source>
</evidence>
<protein>
    <submittedName>
        <fullName evidence="1">RNA-directed DNA polymerase, eukaryota, reverse transcriptase zinc-binding domain protein</fullName>
    </submittedName>
</protein>
<dbReference type="EMBL" id="BKCJ010364469">
    <property type="protein sequence ID" value="GFA07127.1"/>
    <property type="molecule type" value="Genomic_DNA"/>
</dbReference>
<gene>
    <name evidence="1" type="ORF">Tci_579099</name>
</gene>
<dbReference type="GO" id="GO:0003964">
    <property type="term" value="F:RNA-directed DNA polymerase activity"/>
    <property type="evidence" value="ECO:0007669"/>
    <property type="project" value="UniProtKB-KW"/>
</dbReference>
<accession>A0A699J346</accession>
<proteinExistence type="predicted"/>
<keyword evidence="1" id="KW-0548">Nucleotidyltransferase</keyword>
<feature type="non-terminal residue" evidence="1">
    <location>
        <position position="1"/>
    </location>
</feature>
<dbReference type="AlphaFoldDB" id="A0A699J346"/>
<organism evidence="1">
    <name type="scientific">Tanacetum cinerariifolium</name>
    <name type="common">Dalmatian daisy</name>
    <name type="synonym">Chrysanthemum cinerariifolium</name>
    <dbReference type="NCBI Taxonomy" id="118510"/>
    <lineage>
        <taxon>Eukaryota</taxon>
        <taxon>Viridiplantae</taxon>
        <taxon>Streptophyta</taxon>
        <taxon>Embryophyta</taxon>
        <taxon>Tracheophyta</taxon>
        <taxon>Spermatophyta</taxon>
        <taxon>Magnoliopsida</taxon>
        <taxon>eudicotyledons</taxon>
        <taxon>Gunneridae</taxon>
        <taxon>Pentapetalae</taxon>
        <taxon>asterids</taxon>
        <taxon>campanulids</taxon>
        <taxon>Asterales</taxon>
        <taxon>Asteraceae</taxon>
        <taxon>Asteroideae</taxon>
        <taxon>Anthemideae</taxon>
        <taxon>Anthemidinae</taxon>
        <taxon>Tanacetum</taxon>
    </lineage>
</organism>
<sequence length="90" mass="10053">LMIHVMRSISMALKMIESEGISETEFGRIMEESFSSMKPWLRKEIVDVDVSLSCVAPTFEMAAEDVDDCGSINKTAETSNSKNMKTIDEV</sequence>
<keyword evidence="1" id="KW-0808">Transferase</keyword>
<keyword evidence="1" id="KW-0695">RNA-directed DNA polymerase</keyword>
<name>A0A699J346_TANCI</name>
<comment type="caution">
    <text evidence="1">The sequence shown here is derived from an EMBL/GenBank/DDBJ whole genome shotgun (WGS) entry which is preliminary data.</text>
</comment>
<reference evidence="1" key="1">
    <citation type="journal article" date="2019" name="Sci. Rep.">
        <title>Draft genome of Tanacetum cinerariifolium, the natural source of mosquito coil.</title>
        <authorList>
            <person name="Yamashiro T."/>
            <person name="Shiraishi A."/>
            <person name="Satake H."/>
            <person name="Nakayama K."/>
        </authorList>
    </citation>
    <scope>NUCLEOTIDE SEQUENCE</scope>
</reference>